<dbReference type="RefSeq" id="WP_091996021.1">
    <property type="nucleotide sequence ID" value="NZ_FMYQ01000004.1"/>
</dbReference>
<evidence type="ECO:0000256" key="1">
    <source>
        <dbReference type="SAM" id="MobiDB-lite"/>
    </source>
</evidence>
<name>A0A1G6JDT6_9BURK</name>
<evidence type="ECO:0000313" key="4">
    <source>
        <dbReference type="Proteomes" id="UP000198908"/>
    </source>
</evidence>
<gene>
    <name evidence="3" type="ORF">SAMN05421548_104225</name>
</gene>
<keyword evidence="4" id="KW-1185">Reference proteome</keyword>
<feature type="transmembrane region" description="Helical" evidence="2">
    <location>
        <begin position="6"/>
        <end position="24"/>
    </location>
</feature>
<keyword evidence="2" id="KW-0812">Transmembrane</keyword>
<sequence length="101" mass="10268">MSAGLVAQYAVIATVVAASLVHALRKLAPKTATRAQAALAATLLRPQRGGFAQRLGRFVQPRGASGDCGDGCGTCGTCGPPPAPTGASSTQPVRFHPRRSK</sequence>
<evidence type="ECO:0000313" key="3">
    <source>
        <dbReference type="EMBL" id="SDC16870.1"/>
    </source>
</evidence>
<dbReference type="Proteomes" id="UP000198908">
    <property type="component" value="Unassembled WGS sequence"/>
</dbReference>
<dbReference type="InterPro" id="IPR046494">
    <property type="entry name" value="DUF6587"/>
</dbReference>
<keyword evidence="2" id="KW-1133">Transmembrane helix</keyword>
<organism evidence="3 4">
    <name type="scientific">Paraburkholderia lycopersici</name>
    <dbReference type="NCBI Taxonomy" id="416944"/>
    <lineage>
        <taxon>Bacteria</taxon>
        <taxon>Pseudomonadati</taxon>
        <taxon>Pseudomonadota</taxon>
        <taxon>Betaproteobacteria</taxon>
        <taxon>Burkholderiales</taxon>
        <taxon>Burkholderiaceae</taxon>
        <taxon>Paraburkholderia</taxon>
    </lineage>
</organism>
<reference evidence="4" key="1">
    <citation type="submission" date="2016-09" db="EMBL/GenBank/DDBJ databases">
        <authorList>
            <person name="Varghese N."/>
            <person name="Submissions S."/>
        </authorList>
    </citation>
    <scope>NUCLEOTIDE SEQUENCE [LARGE SCALE GENOMIC DNA]</scope>
    <source>
        <strain evidence="4">TNe-862</strain>
    </source>
</reference>
<proteinExistence type="predicted"/>
<evidence type="ECO:0008006" key="5">
    <source>
        <dbReference type="Google" id="ProtNLM"/>
    </source>
</evidence>
<feature type="region of interest" description="Disordered" evidence="1">
    <location>
        <begin position="79"/>
        <end position="101"/>
    </location>
</feature>
<protein>
    <recommendedName>
        <fullName evidence="5">Transmembrane protein</fullName>
    </recommendedName>
</protein>
<dbReference type="STRING" id="416944.SAMN05421548_104225"/>
<evidence type="ECO:0000256" key="2">
    <source>
        <dbReference type="SAM" id="Phobius"/>
    </source>
</evidence>
<dbReference type="Pfam" id="PF20228">
    <property type="entry name" value="DUF6587"/>
    <property type="match status" value="1"/>
</dbReference>
<dbReference type="AlphaFoldDB" id="A0A1G6JDT6"/>
<accession>A0A1G6JDT6</accession>
<dbReference type="EMBL" id="FMYQ01000004">
    <property type="protein sequence ID" value="SDC16870.1"/>
    <property type="molecule type" value="Genomic_DNA"/>
</dbReference>
<keyword evidence="2" id="KW-0472">Membrane</keyword>